<dbReference type="InParanoid" id="W5N6I5"/>
<evidence type="ECO:0000256" key="1">
    <source>
        <dbReference type="ARBA" id="ARBA00023157"/>
    </source>
</evidence>
<dbReference type="EMBL" id="AHAT01024656">
    <property type="status" value="NOT_ANNOTATED_CDS"/>
    <property type="molecule type" value="Genomic_DNA"/>
</dbReference>
<evidence type="ECO:0000259" key="3">
    <source>
        <dbReference type="PROSITE" id="PS50041"/>
    </source>
</evidence>
<reference evidence="4" key="2">
    <citation type="submission" date="2025-08" db="UniProtKB">
        <authorList>
            <consortium name="Ensembl"/>
        </authorList>
    </citation>
    <scope>IDENTIFICATION</scope>
</reference>
<dbReference type="STRING" id="7918.ENSLOCP00000016244"/>
<dbReference type="Gene3D" id="3.10.100.10">
    <property type="entry name" value="Mannose-Binding Protein A, subunit A"/>
    <property type="match status" value="2"/>
</dbReference>
<keyword evidence="1" id="KW-1015">Disulfide bond</keyword>
<dbReference type="Pfam" id="PF00059">
    <property type="entry name" value="Lectin_C"/>
    <property type="match status" value="2"/>
</dbReference>
<feature type="chain" id="PRO_5004867269" evidence="2">
    <location>
        <begin position="20"/>
        <end position="251"/>
    </location>
</feature>
<dbReference type="HOGENOM" id="CLU_061186_2_0_1"/>
<dbReference type="PROSITE" id="PS00615">
    <property type="entry name" value="C_TYPE_LECTIN_1"/>
    <property type="match status" value="1"/>
</dbReference>
<dbReference type="OrthoDB" id="5858677at2759"/>
<evidence type="ECO:0000313" key="5">
    <source>
        <dbReference type="Proteomes" id="UP000018468"/>
    </source>
</evidence>
<evidence type="ECO:0000256" key="2">
    <source>
        <dbReference type="SAM" id="SignalP"/>
    </source>
</evidence>
<dbReference type="eggNOG" id="KOG4297">
    <property type="taxonomic scope" value="Eukaryota"/>
</dbReference>
<feature type="signal peptide" evidence="2">
    <location>
        <begin position="1"/>
        <end position="19"/>
    </location>
</feature>
<dbReference type="SMART" id="SM00034">
    <property type="entry name" value="CLECT"/>
    <property type="match status" value="2"/>
</dbReference>
<proteinExistence type="predicted"/>
<dbReference type="SUPFAM" id="SSF56436">
    <property type="entry name" value="C-type lectin-like"/>
    <property type="match status" value="2"/>
</dbReference>
<dbReference type="OMA" id="SESEYRW"/>
<dbReference type="PANTHER" id="PTHR45784:SF5">
    <property type="entry name" value="C-TYPE LECTIN DOMAIN FAMILY 20 MEMBER A-RELATED"/>
    <property type="match status" value="1"/>
</dbReference>
<dbReference type="Proteomes" id="UP000018468">
    <property type="component" value="Linkage group LG2"/>
</dbReference>
<accession>W5N6I5</accession>
<dbReference type="GeneTree" id="ENSGT01110000268090"/>
<organism evidence="4 5">
    <name type="scientific">Lepisosteus oculatus</name>
    <name type="common">Spotted gar</name>
    <dbReference type="NCBI Taxonomy" id="7918"/>
    <lineage>
        <taxon>Eukaryota</taxon>
        <taxon>Metazoa</taxon>
        <taxon>Chordata</taxon>
        <taxon>Craniata</taxon>
        <taxon>Vertebrata</taxon>
        <taxon>Euteleostomi</taxon>
        <taxon>Actinopterygii</taxon>
        <taxon>Neopterygii</taxon>
        <taxon>Holostei</taxon>
        <taxon>Semionotiformes</taxon>
        <taxon>Lepisosteidae</taxon>
        <taxon>Lepisosteus</taxon>
    </lineage>
</organism>
<dbReference type="InterPro" id="IPR001304">
    <property type="entry name" value="C-type_lectin-like"/>
</dbReference>
<feature type="domain" description="C-type lectin" evidence="3">
    <location>
        <begin position="134"/>
        <end position="251"/>
    </location>
</feature>
<name>W5N6I5_LEPOC</name>
<dbReference type="PANTHER" id="PTHR45784">
    <property type="entry name" value="C-TYPE LECTIN DOMAIN FAMILY 20 MEMBER A-RELATED"/>
    <property type="match status" value="1"/>
</dbReference>
<dbReference type="KEGG" id="loc:107076545"/>
<dbReference type="InterPro" id="IPR016186">
    <property type="entry name" value="C-type_lectin-like/link_sf"/>
</dbReference>
<dbReference type="Ensembl" id="ENSLOCT00000016274.1">
    <property type="protein sequence ID" value="ENSLOCP00000016244.1"/>
    <property type="gene ID" value="ENSLOCG00000013187.1"/>
</dbReference>
<feature type="domain" description="C-type lectin" evidence="3">
    <location>
        <begin position="20"/>
        <end position="132"/>
    </location>
</feature>
<keyword evidence="2" id="KW-0732">Signal</keyword>
<reference evidence="5" key="1">
    <citation type="submission" date="2011-12" db="EMBL/GenBank/DDBJ databases">
        <title>The Draft Genome of Lepisosteus oculatus.</title>
        <authorList>
            <consortium name="The Broad Institute Genome Assembly &amp; Analysis Group"/>
            <consortium name="Computational R&amp;D Group"/>
            <consortium name="and Sequencing Platform"/>
            <person name="Di Palma F."/>
            <person name="Alfoldi J."/>
            <person name="Johnson J."/>
            <person name="Berlin A."/>
            <person name="Gnerre S."/>
            <person name="Jaffe D."/>
            <person name="MacCallum I."/>
            <person name="Young S."/>
            <person name="Walker B.J."/>
            <person name="Lander E.S."/>
            <person name="Lindblad-Toh K."/>
        </authorList>
    </citation>
    <scope>NUCLEOTIDE SEQUENCE [LARGE SCALE GENOMIC DNA]</scope>
</reference>
<sequence>MKNDRVLFLLLAQSALVLASEVRTFHLLKENRSFTAARQNCQARYKDLGIFRTASEARDVLQLANVSQQRRVWIGGVYNRSEWRWVNKERMNFPCSPQYASNNKTVLCGTIDPVTEMWNLEDCGNAHLSVCLDVQRTLYVISQKREWKDALSYCRTNYTDLLSIADVKDQKQLEETLQKHSLDKVWLGLKKHMAWQQWYWTNEQVLEYQLWAEGQPSHPLDELCGAAQKDSRGNFYWYDSCCYEQLPFVCY</sequence>
<dbReference type="AlphaFoldDB" id="W5N6I5"/>
<reference evidence="4" key="3">
    <citation type="submission" date="2025-09" db="UniProtKB">
        <authorList>
            <consortium name="Ensembl"/>
        </authorList>
    </citation>
    <scope>IDENTIFICATION</scope>
</reference>
<dbReference type="GeneID" id="107076545"/>
<dbReference type="InterPro" id="IPR018378">
    <property type="entry name" value="C-type_lectin_CS"/>
</dbReference>
<evidence type="ECO:0000313" key="4">
    <source>
        <dbReference type="Ensembl" id="ENSLOCP00000016244.1"/>
    </source>
</evidence>
<dbReference type="CDD" id="cd00037">
    <property type="entry name" value="CLECT"/>
    <property type="match status" value="2"/>
</dbReference>
<dbReference type="InterPro" id="IPR016187">
    <property type="entry name" value="CTDL_fold"/>
</dbReference>
<dbReference type="PROSITE" id="PS50041">
    <property type="entry name" value="C_TYPE_LECTIN_2"/>
    <property type="match status" value="2"/>
</dbReference>
<dbReference type="Bgee" id="ENSLOCG00000013187">
    <property type="expression patterns" value="Expressed in zone of skin"/>
</dbReference>
<keyword evidence="5" id="KW-1185">Reference proteome</keyword>
<protein>
    <submittedName>
        <fullName evidence="4">C-type mannose receptor 2-like</fullName>
    </submittedName>
</protein>